<comment type="caution">
    <text evidence="1">The sequence shown here is derived from an EMBL/GenBank/DDBJ whole genome shotgun (WGS) entry which is preliminary data.</text>
</comment>
<dbReference type="Proteomes" id="UP000831701">
    <property type="component" value="Chromosome 3"/>
</dbReference>
<reference evidence="1" key="1">
    <citation type="submission" date="2022-04" db="EMBL/GenBank/DDBJ databases">
        <title>Jade perch genome.</title>
        <authorList>
            <person name="Chao B."/>
        </authorList>
    </citation>
    <scope>NUCLEOTIDE SEQUENCE</scope>
    <source>
        <strain evidence="1">CB-2022</strain>
    </source>
</reference>
<proteinExistence type="predicted"/>
<organism evidence="1 2">
    <name type="scientific">Scortum barcoo</name>
    <name type="common">barcoo grunter</name>
    <dbReference type="NCBI Taxonomy" id="214431"/>
    <lineage>
        <taxon>Eukaryota</taxon>
        <taxon>Metazoa</taxon>
        <taxon>Chordata</taxon>
        <taxon>Craniata</taxon>
        <taxon>Vertebrata</taxon>
        <taxon>Euteleostomi</taxon>
        <taxon>Actinopterygii</taxon>
        <taxon>Neopterygii</taxon>
        <taxon>Teleostei</taxon>
        <taxon>Neoteleostei</taxon>
        <taxon>Acanthomorphata</taxon>
        <taxon>Eupercaria</taxon>
        <taxon>Centrarchiformes</taxon>
        <taxon>Terapontoidei</taxon>
        <taxon>Terapontidae</taxon>
        <taxon>Scortum</taxon>
    </lineage>
</organism>
<accession>A0ACB8X3H0</accession>
<dbReference type="EMBL" id="CM041533">
    <property type="protein sequence ID" value="KAI3374521.1"/>
    <property type="molecule type" value="Genomic_DNA"/>
</dbReference>
<evidence type="ECO:0000313" key="1">
    <source>
        <dbReference type="EMBL" id="KAI3374521.1"/>
    </source>
</evidence>
<protein>
    <submittedName>
        <fullName evidence="1">Uncharacterized protein</fullName>
    </submittedName>
</protein>
<evidence type="ECO:0000313" key="2">
    <source>
        <dbReference type="Proteomes" id="UP000831701"/>
    </source>
</evidence>
<sequence length="360" mass="40290">MYHWLRGLYHLWMRPEWKSKKQLGETIVLEQLLQVLPPDIGTWVREHESEDGLTAAKVSGEGRRRHVCAFGPKRRTRHSAGGPSGHRQRGSGAALLSTCGGRCGGGDRPPGAAHVGTTGRRQHTAPTGAGDTGWLRETARDEGTRSRGRDSISNSYWAPSGFRKDFRINGHVGESMSKDTLSFSSLEHQIESGKRKGYPEEEIIEAVIRAVNPGLKLRSYLEGKTDLTLVILRQILRAPLCRTGCNCTVLFTSERAQSGLKYNKDLVHSQCCQSIMTGLSNDNIRQLPYHPQGNPAERFNRTLLSMLRTLDEEKKGNWSDYVTKVVHAYNCTTSEATGYSPFYLLFGRNPRLPIDLIFRK</sequence>
<gene>
    <name evidence="1" type="ORF">L3Q82_021005</name>
</gene>
<keyword evidence="2" id="KW-1185">Reference proteome</keyword>
<name>A0ACB8X3H0_9TELE</name>